<dbReference type="PANTHER" id="PTHR12400">
    <property type="entry name" value="INOSITOL POLYPHOSPHATE KINASE"/>
    <property type="match status" value="1"/>
</dbReference>
<evidence type="ECO:0000313" key="10">
    <source>
        <dbReference type="Proteomes" id="UP001159364"/>
    </source>
</evidence>
<dbReference type="EMBL" id="JAIWQS010000002">
    <property type="protein sequence ID" value="KAJ8772418.1"/>
    <property type="molecule type" value="Genomic_DNA"/>
</dbReference>
<evidence type="ECO:0000256" key="3">
    <source>
        <dbReference type="ARBA" id="ARBA00022741"/>
    </source>
</evidence>
<dbReference type="InterPro" id="IPR038286">
    <property type="entry name" value="IPK_sf"/>
</dbReference>
<dbReference type="GO" id="GO:0051765">
    <property type="term" value="F:inositol tetrakisphosphate kinase activity"/>
    <property type="evidence" value="ECO:0007669"/>
    <property type="project" value="TreeGrafter"/>
</dbReference>
<dbReference type="PANTHER" id="PTHR12400:SF51">
    <property type="entry name" value="INOSITOL POLYPHOSPHATE MULTIKINASE"/>
    <property type="match status" value="1"/>
</dbReference>
<evidence type="ECO:0000256" key="4">
    <source>
        <dbReference type="ARBA" id="ARBA00022777"/>
    </source>
</evidence>
<reference evidence="9 10" key="1">
    <citation type="submission" date="2021-09" db="EMBL/GenBank/DDBJ databases">
        <title>Genomic insights and catalytic innovation underlie evolution of tropane alkaloids biosynthesis.</title>
        <authorList>
            <person name="Wang Y.-J."/>
            <person name="Tian T."/>
            <person name="Huang J.-P."/>
            <person name="Huang S.-X."/>
        </authorList>
    </citation>
    <scope>NUCLEOTIDE SEQUENCE [LARGE SCALE GENOMIC DNA]</scope>
    <source>
        <strain evidence="9">KIB-2018</strain>
        <tissue evidence="9">Leaf</tissue>
    </source>
</reference>
<dbReference type="InterPro" id="IPR005522">
    <property type="entry name" value="IPK"/>
</dbReference>
<dbReference type="SUPFAM" id="SSF56104">
    <property type="entry name" value="SAICAR synthase-like"/>
    <property type="match status" value="1"/>
</dbReference>
<keyword evidence="5 8" id="KW-0067">ATP-binding</keyword>
<evidence type="ECO:0000256" key="8">
    <source>
        <dbReference type="RuleBase" id="RU363090"/>
    </source>
</evidence>
<dbReference type="GO" id="GO:0005634">
    <property type="term" value="C:nucleus"/>
    <property type="evidence" value="ECO:0007669"/>
    <property type="project" value="TreeGrafter"/>
</dbReference>
<dbReference type="EC" id="2.7.1.151" evidence="8"/>
<dbReference type="Pfam" id="PF03770">
    <property type="entry name" value="IPK"/>
    <property type="match status" value="2"/>
</dbReference>
<evidence type="ECO:0000313" key="9">
    <source>
        <dbReference type="EMBL" id="KAJ8772418.1"/>
    </source>
</evidence>
<organism evidence="9 10">
    <name type="scientific">Erythroxylum novogranatense</name>
    <dbReference type="NCBI Taxonomy" id="1862640"/>
    <lineage>
        <taxon>Eukaryota</taxon>
        <taxon>Viridiplantae</taxon>
        <taxon>Streptophyta</taxon>
        <taxon>Embryophyta</taxon>
        <taxon>Tracheophyta</taxon>
        <taxon>Spermatophyta</taxon>
        <taxon>Magnoliopsida</taxon>
        <taxon>eudicotyledons</taxon>
        <taxon>Gunneridae</taxon>
        <taxon>Pentapetalae</taxon>
        <taxon>rosids</taxon>
        <taxon>fabids</taxon>
        <taxon>Malpighiales</taxon>
        <taxon>Erythroxylaceae</taxon>
        <taxon>Erythroxylum</taxon>
    </lineage>
</organism>
<proteinExistence type="inferred from homology"/>
<dbReference type="GO" id="GO:0008440">
    <property type="term" value="F:inositol-1,4,5-trisphosphate 3-kinase activity"/>
    <property type="evidence" value="ECO:0007669"/>
    <property type="project" value="TreeGrafter"/>
</dbReference>
<gene>
    <name evidence="9" type="ORF">K2173_027595</name>
</gene>
<comment type="catalytic activity">
    <reaction evidence="7 8">
        <text>1D-myo-inositol 1,3,4,6-tetrakisphosphate + ATP = 1D-myo-inositol 1,3,4,5,6-pentakisphosphate + ADP + H(+)</text>
        <dbReference type="Rhea" id="RHEA:12717"/>
        <dbReference type="ChEBI" id="CHEBI:15378"/>
        <dbReference type="ChEBI" id="CHEBI:30616"/>
        <dbReference type="ChEBI" id="CHEBI:57660"/>
        <dbReference type="ChEBI" id="CHEBI:57733"/>
        <dbReference type="ChEBI" id="CHEBI:456216"/>
        <dbReference type="EC" id="2.7.1.140"/>
    </reaction>
</comment>
<dbReference type="GO" id="GO:0005737">
    <property type="term" value="C:cytoplasm"/>
    <property type="evidence" value="ECO:0007669"/>
    <property type="project" value="TreeGrafter"/>
</dbReference>
<dbReference type="EC" id="2.7.1.140" evidence="8"/>
<keyword evidence="3 8" id="KW-0547">Nucleotide-binding</keyword>
<sequence length="206" mass="23239">MLKIPAHQVAGHQACKGQLGPLIDDSGRFYKPFQSDERGFAEVAFYTSISFQYKTSESHPQDLVSNFSRPSIMDIKIGSRTWYANASEDYIQRCFKKDGETTIIEKPERKTVQNLTASEVRLILRKFVSFTSPTDSKSEPDCSFASSLSKKLIDFAHIVEGKGVIDHNFLGGLCSLIKFIYEILTNSDEYSCKACSRNFDMNDLFA</sequence>
<evidence type="ECO:0000256" key="6">
    <source>
        <dbReference type="ARBA" id="ARBA00036164"/>
    </source>
</evidence>
<dbReference type="Gene3D" id="3.30.470.160">
    <property type="entry name" value="Inositol polyphosphate kinase"/>
    <property type="match status" value="2"/>
</dbReference>
<keyword evidence="10" id="KW-1185">Reference proteome</keyword>
<dbReference type="Proteomes" id="UP001159364">
    <property type="component" value="Linkage Group LG02"/>
</dbReference>
<dbReference type="GO" id="GO:0032958">
    <property type="term" value="P:inositol phosphate biosynthetic process"/>
    <property type="evidence" value="ECO:0007669"/>
    <property type="project" value="InterPro"/>
</dbReference>
<evidence type="ECO:0000256" key="1">
    <source>
        <dbReference type="ARBA" id="ARBA00007374"/>
    </source>
</evidence>
<comment type="function">
    <text evidence="8">Inositol phosphate kinase with a broad substrate specificity.</text>
</comment>
<comment type="catalytic activity">
    <reaction evidence="6 8">
        <text>1D-myo-inositol 1,4,5-trisphosphate + 2 ATP = 1D-myo-inositol 1,3,4,5,6-pentakisphosphate + 2 ADP + 2 H(+)</text>
        <dbReference type="Rhea" id="RHEA:32359"/>
        <dbReference type="ChEBI" id="CHEBI:15378"/>
        <dbReference type="ChEBI" id="CHEBI:30616"/>
        <dbReference type="ChEBI" id="CHEBI:57733"/>
        <dbReference type="ChEBI" id="CHEBI:203600"/>
        <dbReference type="ChEBI" id="CHEBI:456216"/>
        <dbReference type="EC" id="2.7.1.151"/>
    </reaction>
</comment>
<keyword evidence="4 8" id="KW-0418">Kinase</keyword>
<comment type="similarity">
    <text evidence="1 8">Belongs to the inositol phosphokinase (IPK) family.</text>
</comment>
<evidence type="ECO:0000256" key="2">
    <source>
        <dbReference type="ARBA" id="ARBA00022679"/>
    </source>
</evidence>
<accession>A0AAV8U240</accession>
<protein>
    <recommendedName>
        <fullName evidence="8">Inositol polyphosphate multikinase</fullName>
        <ecNumber evidence="8">2.7.1.140</ecNumber>
        <ecNumber evidence="8">2.7.1.151</ecNumber>
    </recommendedName>
</protein>
<dbReference type="GO" id="GO:0005524">
    <property type="term" value="F:ATP binding"/>
    <property type="evidence" value="ECO:0007669"/>
    <property type="project" value="UniProtKB-KW"/>
</dbReference>
<dbReference type="AlphaFoldDB" id="A0AAV8U240"/>
<evidence type="ECO:0000256" key="7">
    <source>
        <dbReference type="ARBA" id="ARBA00036525"/>
    </source>
</evidence>
<comment type="caution">
    <text evidence="9">The sequence shown here is derived from an EMBL/GenBank/DDBJ whole genome shotgun (WGS) entry which is preliminary data.</text>
</comment>
<name>A0AAV8U240_9ROSI</name>
<keyword evidence="2 8" id="KW-0808">Transferase</keyword>
<evidence type="ECO:0000256" key="5">
    <source>
        <dbReference type="ARBA" id="ARBA00022840"/>
    </source>
</evidence>